<proteinExistence type="inferred from homology"/>
<name>A0A1W2TVS7_ROSNE</name>
<dbReference type="InterPro" id="IPR000352">
    <property type="entry name" value="Pep_chain_release_fac_I"/>
</dbReference>
<dbReference type="Gene3D" id="3.30.160.20">
    <property type="match status" value="1"/>
</dbReference>
<feature type="domain" description="Prokaryotic-type class I peptide chain release factors" evidence="3">
    <location>
        <begin position="62"/>
        <end position="186"/>
    </location>
</feature>
<gene>
    <name evidence="4" type="ORF">SAMD00023353_8500050</name>
</gene>
<evidence type="ECO:0000313" key="4">
    <source>
        <dbReference type="EMBL" id="GAP92746.1"/>
    </source>
</evidence>
<feature type="region of interest" description="Disordered" evidence="2">
    <location>
        <begin position="151"/>
        <end position="193"/>
    </location>
</feature>
<dbReference type="GO" id="GO:0004045">
    <property type="term" value="F:peptidyl-tRNA hydrolase activity"/>
    <property type="evidence" value="ECO:0007669"/>
    <property type="project" value="TreeGrafter"/>
</dbReference>
<keyword evidence="5" id="KW-1185">Reference proteome</keyword>
<dbReference type="SUPFAM" id="SSF75620">
    <property type="entry name" value="Release factor"/>
    <property type="match status" value="1"/>
</dbReference>
<dbReference type="Pfam" id="PF00472">
    <property type="entry name" value="RF-1"/>
    <property type="match status" value="1"/>
</dbReference>
<accession>A0A1W2TVS7</accession>
<dbReference type="PANTHER" id="PTHR11075:SF54">
    <property type="entry name" value="LARGE RIBOSOMAL SUBUNIT PROTEIN ML62"/>
    <property type="match status" value="1"/>
</dbReference>
<evidence type="ECO:0000256" key="2">
    <source>
        <dbReference type="SAM" id="MobiDB-lite"/>
    </source>
</evidence>
<feature type="region of interest" description="Disordered" evidence="2">
    <location>
        <begin position="53"/>
        <end position="77"/>
    </location>
</feature>
<feature type="compositionally biased region" description="Basic residues" evidence="2">
    <location>
        <begin position="169"/>
        <end position="186"/>
    </location>
</feature>
<dbReference type="InterPro" id="IPR045853">
    <property type="entry name" value="Pep_chain_release_fac_I_sf"/>
</dbReference>
<dbReference type="Proteomes" id="UP000054516">
    <property type="component" value="Unassembled WGS sequence"/>
</dbReference>
<dbReference type="OrthoDB" id="270639at2759"/>
<reference evidence="4" key="1">
    <citation type="submission" date="2016-03" db="EMBL/GenBank/DDBJ databases">
        <title>Draft genome sequence of Rosellinia necatrix.</title>
        <authorList>
            <person name="Kanematsu S."/>
        </authorList>
    </citation>
    <scope>NUCLEOTIDE SEQUENCE [LARGE SCALE GENOMIC DNA]</scope>
    <source>
        <strain evidence="4">W97</strain>
    </source>
</reference>
<keyword evidence="4" id="KW-0378">Hydrolase</keyword>
<evidence type="ECO:0000313" key="5">
    <source>
        <dbReference type="Proteomes" id="UP000054516"/>
    </source>
</evidence>
<dbReference type="GO" id="GO:0005762">
    <property type="term" value="C:mitochondrial large ribosomal subunit"/>
    <property type="evidence" value="ECO:0007669"/>
    <property type="project" value="TreeGrafter"/>
</dbReference>
<organism evidence="4">
    <name type="scientific">Rosellinia necatrix</name>
    <name type="common">White root-rot fungus</name>
    <dbReference type="NCBI Taxonomy" id="77044"/>
    <lineage>
        <taxon>Eukaryota</taxon>
        <taxon>Fungi</taxon>
        <taxon>Dikarya</taxon>
        <taxon>Ascomycota</taxon>
        <taxon>Pezizomycotina</taxon>
        <taxon>Sordariomycetes</taxon>
        <taxon>Xylariomycetidae</taxon>
        <taxon>Xylariales</taxon>
        <taxon>Xylariaceae</taxon>
        <taxon>Rosellinia</taxon>
    </lineage>
</organism>
<dbReference type="STRING" id="77044.A0A1W2TVS7"/>
<dbReference type="PANTHER" id="PTHR11075">
    <property type="entry name" value="PEPTIDE CHAIN RELEASE FACTOR"/>
    <property type="match status" value="1"/>
</dbReference>
<dbReference type="OMA" id="WYNSFDA"/>
<protein>
    <submittedName>
        <fullName evidence="4">Putative peptidyl-tRNA hydrolase domain-containing protein</fullName>
    </submittedName>
</protein>
<evidence type="ECO:0000259" key="3">
    <source>
        <dbReference type="Pfam" id="PF00472"/>
    </source>
</evidence>
<dbReference type="GO" id="GO:0016150">
    <property type="term" value="F:translation release factor activity, codon nonspecific"/>
    <property type="evidence" value="ECO:0007669"/>
    <property type="project" value="TreeGrafter"/>
</dbReference>
<dbReference type="EMBL" id="DF977530">
    <property type="protein sequence ID" value="GAP92746.1"/>
    <property type="molecule type" value="Genomic_DNA"/>
</dbReference>
<dbReference type="InterPro" id="IPR052104">
    <property type="entry name" value="Mito_Release_Factor_mL62"/>
</dbReference>
<comment type="similarity">
    <text evidence="1">Belongs to the prokaryotic/mitochondrial release factor family.</text>
</comment>
<feature type="compositionally biased region" description="Polar residues" evidence="2">
    <location>
        <begin position="53"/>
        <end position="68"/>
    </location>
</feature>
<dbReference type="GO" id="GO:0070126">
    <property type="term" value="P:mitochondrial translational termination"/>
    <property type="evidence" value="ECO:0007669"/>
    <property type="project" value="TreeGrafter"/>
</dbReference>
<evidence type="ECO:0000256" key="1">
    <source>
        <dbReference type="ARBA" id="ARBA00010835"/>
    </source>
</evidence>
<sequence>MPSKLHISNIRLPLYSSLTLSLSHLRTLRYQAYDASLNQEDLDEARKWHASFNESSLPRGQTNYSRSSGPGGQHVNKTETKATSIWPVSELSKGLPKMMCAALRSSRYYSVRNDSITIQAQTQRSRTANTDENRQKLVEELHRIYREQVPAATSEKKIKKHEALEKAFHRGRLQAKKQQSSKKTSRKGGGQSD</sequence>
<dbReference type="AlphaFoldDB" id="A0A1W2TVS7"/>